<feature type="non-terminal residue" evidence="2">
    <location>
        <position position="1"/>
    </location>
</feature>
<dbReference type="Proteomes" id="UP000265520">
    <property type="component" value="Unassembled WGS sequence"/>
</dbReference>
<keyword evidence="3" id="KW-1185">Reference proteome</keyword>
<organism evidence="2 3">
    <name type="scientific">Trifolium medium</name>
    <dbReference type="NCBI Taxonomy" id="97028"/>
    <lineage>
        <taxon>Eukaryota</taxon>
        <taxon>Viridiplantae</taxon>
        <taxon>Streptophyta</taxon>
        <taxon>Embryophyta</taxon>
        <taxon>Tracheophyta</taxon>
        <taxon>Spermatophyta</taxon>
        <taxon>Magnoliopsida</taxon>
        <taxon>eudicotyledons</taxon>
        <taxon>Gunneridae</taxon>
        <taxon>Pentapetalae</taxon>
        <taxon>rosids</taxon>
        <taxon>fabids</taxon>
        <taxon>Fabales</taxon>
        <taxon>Fabaceae</taxon>
        <taxon>Papilionoideae</taxon>
        <taxon>50 kb inversion clade</taxon>
        <taxon>NPAAA clade</taxon>
        <taxon>Hologalegina</taxon>
        <taxon>IRL clade</taxon>
        <taxon>Trifolieae</taxon>
        <taxon>Trifolium</taxon>
    </lineage>
</organism>
<reference evidence="2 3" key="1">
    <citation type="journal article" date="2018" name="Front. Plant Sci.">
        <title>Red Clover (Trifolium pratense) and Zigzag Clover (T. medium) - A Picture of Genomic Similarities and Differences.</title>
        <authorList>
            <person name="Dluhosova J."/>
            <person name="Istvanek J."/>
            <person name="Nedelnik J."/>
            <person name="Repkova J."/>
        </authorList>
    </citation>
    <scope>NUCLEOTIDE SEQUENCE [LARGE SCALE GENOMIC DNA]</scope>
    <source>
        <strain evidence="3">cv. 10/8</strain>
        <tissue evidence="2">Leaf</tissue>
    </source>
</reference>
<sequence length="131" mass="14649">WPPGKKIPSSATDDATETFSVKSAYTVLENALGVSVQSSVVSNKALTKVWKSLAPSKVIAFSWQLLQDRIPTRQNLFRRHVIKDLSNTLCIFCESTIELVDHLLVTCDLSSLMWYSVVRWLGFRLFCPGGS</sequence>
<dbReference type="Pfam" id="PF13966">
    <property type="entry name" value="zf-RVT"/>
    <property type="match status" value="1"/>
</dbReference>
<evidence type="ECO:0000313" key="2">
    <source>
        <dbReference type="EMBL" id="MCI03802.1"/>
    </source>
</evidence>
<feature type="domain" description="Reverse transcriptase zinc-binding" evidence="1">
    <location>
        <begin position="19"/>
        <end position="114"/>
    </location>
</feature>
<comment type="caution">
    <text evidence="2">The sequence shown here is derived from an EMBL/GenBank/DDBJ whole genome shotgun (WGS) entry which is preliminary data.</text>
</comment>
<evidence type="ECO:0000259" key="1">
    <source>
        <dbReference type="Pfam" id="PF13966"/>
    </source>
</evidence>
<gene>
    <name evidence="2" type="ORF">A2U01_0024843</name>
</gene>
<dbReference type="EMBL" id="LXQA010053328">
    <property type="protein sequence ID" value="MCI03802.1"/>
    <property type="molecule type" value="Genomic_DNA"/>
</dbReference>
<name>A0A392NWI4_9FABA</name>
<dbReference type="InterPro" id="IPR026960">
    <property type="entry name" value="RVT-Znf"/>
</dbReference>
<proteinExistence type="predicted"/>
<accession>A0A392NWI4</accession>
<evidence type="ECO:0000313" key="3">
    <source>
        <dbReference type="Proteomes" id="UP000265520"/>
    </source>
</evidence>
<protein>
    <recommendedName>
        <fullName evidence="1">Reverse transcriptase zinc-binding domain-containing protein</fullName>
    </recommendedName>
</protein>
<dbReference type="AlphaFoldDB" id="A0A392NWI4"/>